<feature type="domain" description="YncI copper-binding" evidence="3">
    <location>
        <begin position="25"/>
        <end position="143"/>
    </location>
</feature>
<gene>
    <name evidence="4" type="ORF">EL26_00300</name>
</gene>
<dbReference type="Proteomes" id="UP000027931">
    <property type="component" value="Unassembled WGS sequence"/>
</dbReference>
<dbReference type="Pfam" id="PF07987">
    <property type="entry name" value="DUF1775"/>
    <property type="match status" value="1"/>
</dbReference>
<reference evidence="4 5" key="1">
    <citation type="journal article" date="2013" name="Int. J. Syst. Evol. Microbiol.">
        <title>Tumebacillus flagellatus sp. nov., an alpha-amylase/pullulanase-producing bacterium isolated from cassava wastewater.</title>
        <authorList>
            <person name="Wang Q."/>
            <person name="Xie N."/>
            <person name="Qin Y."/>
            <person name="Shen N."/>
            <person name="Zhu J."/>
            <person name="Mi H."/>
            <person name="Huang R."/>
        </authorList>
    </citation>
    <scope>NUCLEOTIDE SEQUENCE [LARGE SCALE GENOMIC DNA]</scope>
    <source>
        <strain evidence="4 5">GST4</strain>
    </source>
</reference>
<dbReference type="eggNOG" id="COG4549">
    <property type="taxonomic scope" value="Bacteria"/>
</dbReference>
<feature type="region of interest" description="Disordered" evidence="1">
    <location>
        <begin position="156"/>
        <end position="191"/>
    </location>
</feature>
<organism evidence="4 5">
    <name type="scientific">Tumebacillus flagellatus</name>
    <dbReference type="NCBI Taxonomy" id="1157490"/>
    <lineage>
        <taxon>Bacteria</taxon>
        <taxon>Bacillati</taxon>
        <taxon>Bacillota</taxon>
        <taxon>Bacilli</taxon>
        <taxon>Bacillales</taxon>
        <taxon>Alicyclobacillaceae</taxon>
        <taxon>Tumebacillus</taxon>
    </lineage>
</organism>
<dbReference type="AlphaFoldDB" id="A0A074MH70"/>
<accession>A0A074MH70</accession>
<feature type="chain" id="PRO_5001697196" description="YncI copper-binding domain-containing protein" evidence="2">
    <location>
        <begin position="25"/>
        <end position="215"/>
    </location>
</feature>
<keyword evidence="2" id="KW-0732">Signal</keyword>
<feature type="signal peptide" evidence="2">
    <location>
        <begin position="1"/>
        <end position="24"/>
    </location>
</feature>
<protein>
    <recommendedName>
        <fullName evidence="3">YncI copper-binding domain-containing protein</fullName>
    </recommendedName>
</protein>
<dbReference type="Gene3D" id="2.60.40.2230">
    <property type="entry name" value="Uncharacterised protein YcnI-like PF07987, DUF1775"/>
    <property type="match status" value="1"/>
</dbReference>
<dbReference type="EMBL" id="JMIR01000001">
    <property type="protein sequence ID" value="KEO85042.1"/>
    <property type="molecule type" value="Genomic_DNA"/>
</dbReference>
<evidence type="ECO:0000259" key="3">
    <source>
        <dbReference type="Pfam" id="PF07987"/>
    </source>
</evidence>
<name>A0A074MH70_9BACL</name>
<comment type="caution">
    <text evidence="4">The sequence shown here is derived from an EMBL/GenBank/DDBJ whole genome shotgun (WGS) entry which is preliminary data.</text>
</comment>
<dbReference type="STRING" id="1157490.EL26_00300"/>
<proteinExistence type="predicted"/>
<keyword evidence="5" id="KW-1185">Reference proteome</keyword>
<evidence type="ECO:0000256" key="1">
    <source>
        <dbReference type="SAM" id="MobiDB-lite"/>
    </source>
</evidence>
<dbReference type="CDD" id="cd08545">
    <property type="entry name" value="YcnI_like"/>
    <property type="match status" value="1"/>
</dbReference>
<evidence type="ECO:0000313" key="5">
    <source>
        <dbReference type="Proteomes" id="UP000027931"/>
    </source>
</evidence>
<evidence type="ECO:0000256" key="2">
    <source>
        <dbReference type="SAM" id="SignalP"/>
    </source>
</evidence>
<dbReference type="InterPro" id="IPR038507">
    <property type="entry name" value="YcnI-like_sf"/>
</dbReference>
<evidence type="ECO:0000313" key="4">
    <source>
        <dbReference type="EMBL" id="KEO85042.1"/>
    </source>
</evidence>
<dbReference type="InterPro" id="IPR012533">
    <property type="entry name" value="YcnI-copper_dom"/>
</dbReference>
<dbReference type="NCBIfam" id="TIGR01167">
    <property type="entry name" value="LPXTG_anchor"/>
    <property type="match status" value="1"/>
</dbReference>
<feature type="compositionally biased region" description="Low complexity" evidence="1">
    <location>
        <begin position="181"/>
        <end position="191"/>
    </location>
</feature>
<sequence>MFMKKLPAALLITAALTWTTAASAHVNVYPKQTTTGAYEKYTVRVPVEKDVNTTKVRVEFPAGVKVSTVEAKAGWDYAYETNPDGTNKAITWTATAGGIKPGEFAEFNLIGANPKEAGSGKLTWKAYQTYADNSVVEWTGEEGSKTPASVTTIAAAGAASADHHDDQKTPATAPAADNNQTGTSTSSTGTSNTVPYILSGAALLLSLISLFRKRG</sequence>